<dbReference type="EMBL" id="VJMJ01000137">
    <property type="protein sequence ID" value="KAF0732085.1"/>
    <property type="molecule type" value="Genomic_DNA"/>
</dbReference>
<dbReference type="VEuPathDB" id="FungiDB:AeMF1_020961"/>
<evidence type="ECO:0000256" key="1">
    <source>
        <dbReference type="ARBA" id="ARBA00001961"/>
    </source>
</evidence>
<dbReference type="PANTHER" id="PTHR10869">
    <property type="entry name" value="PROLYL 4-HYDROXYLASE ALPHA SUBUNIT"/>
    <property type="match status" value="1"/>
</dbReference>
<keyword evidence="5" id="KW-0408">Iron</keyword>
<evidence type="ECO:0000256" key="3">
    <source>
        <dbReference type="ARBA" id="ARBA00022964"/>
    </source>
</evidence>
<dbReference type="InterPro" id="IPR006620">
    <property type="entry name" value="Pro_4_hyd_alph"/>
</dbReference>
<dbReference type="SUPFAM" id="SSF49468">
    <property type="entry name" value="VHL"/>
    <property type="match status" value="1"/>
</dbReference>
<accession>A0A6G0WX77</accession>
<proteinExistence type="predicted"/>
<keyword evidence="7" id="KW-0472">Membrane</keyword>
<evidence type="ECO:0000256" key="2">
    <source>
        <dbReference type="ARBA" id="ARBA00022723"/>
    </source>
</evidence>
<evidence type="ECO:0000256" key="4">
    <source>
        <dbReference type="ARBA" id="ARBA00023002"/>
    </source>
</evidence>
<dbReference type="Gene3D" id="2.60.120.620">
    <property type="entry name" value="q2cbj1_9rhob like domain"/>
    <property type="match status" value="1"/>
</dbReference>
<dbReference type="GO" id="GO:0031418">
    <property type="term" value="F:L-ascorbic acid binding"/>
    <property type="evidence" value="ECO:0007669"/>
    <property type="project" value="InterPro"/>
</dbReference>
<dbReference type="PROSITE" id="PS51471">
    <property type="entry name" value="FE2OG_OXY"/>
    <property type="match status" value="1"/>
</dbReference>
<dbReference type="GO" id="GO:0004656">
    <property type="term" value="F:procollagen-proline 4-dioxygenase activity"/>
    <property type="evidence" value="ECO:0007669"/>
    <property type="project" value="TreeGrafter"/>
</dbReference>
<evidence type="ECO:0000313" key="10">
    <source>
        <dbReference type="Proteomes" id="UP000481153"/>
    </source>
</evidence>
<dbReference type="FunFam" id="2.60.120.620:FF:000017">
    <property type="entry name" value="Transmembrane prolyl 4-hydroxylase"/>
    <property type="match status" value="1"/>
</dbReference>
<dbReference type="SMART" id="SM00702">
    <property type="entry name" value="P4Hc"/>
    <property type="match status" value="1"/>
</dbReference>
<evidence type="ECO:0000256" key="7">
    <source>
        <dbReference type="SAM" id="Phobius"/>
    </source>
</evidence>
<keyword evidence="10" id="KW-1185">Reference proteome</keyword>
<evidence type="ECO:0000313" key="9">
    <source>
        <dbReference type="EMBL" id="KAF0732085.1"/>
    </source>
</evidence>
<gene>
    <name evidence="9" type="ORF">Ae201684_010738</name>
</gene>
<dbReference type="InterPro" id="IPR036208">
    <property type="entry name" value="VHL_sf"/>
</dbReference>
<sequence length="508" mass="57072">MASTKTQEKREATTPDRLKPTATGRNYVALLVLLSVALIGGLLAGNVKSIVRQRYLTATPISKTVSVFDNGQSVGGINITLTESHVVSGASLATYLSDFIEVDGIHLPEKPASKIVADRVYTGKGILVEHFSDFDDGERLYLVAPGLLFVWPFVELGHKVHVSSKMSPTKIDIILESFSETPRVFHVHNFFDNEEADYLIERILTIDDEKNKLKQSTVGHANGPKKVSTIRTSENAFDQVSDGAVRIKKRSFDMLRIAEYREDQSDGLQLLRYKQKQAYAPHTDYFGTEAKGDWNWDPSTGGSNRFATVFMYLSNVTVGGQTVFPQAWMPEGHEHPPMPSETAALTNSLFDRDSWEHDMVEKCSSRLASYPRKTHAILFYSQKPNGEVDPMSRHGGCPVLEGTKWAANLWVWNRRRYGLDQVHKDKIRVNFVNPTSDTINLYWKDTKMSSIEAGKDKLYSSFHGHEWSLRDQNGNILSKHVLSLDDGDDQTITLPETEMQPAHPVDEL</sequence>
<organism evidence="9 10">
    <name type="scientific">Aphanomyces euteiches</name>
    <dbReference type="NCBI Taxonomy" id="100861"/>
    <lineage>
        <taxon>Eukaryota</taxon>
        <taxon>Sar</taxon>
        <taxon>Stramenopiles</taxon>
        <taxon>Oomycota</taxon>
        <taxon>Saprolegniomycetes</taxon>
        <taxon>Saprolegniales</taxon>
        <taxon>Verrucalvaceae</taxon>
        <taxon>Aphanomyces</taxon>
    </lineage>
</organism>
<name>A0A6G0WX77_9STRA</name>
<dbReference type="InterPro" id="IPR044862">
    <property type="entry name" value="Pro_4_hyd_alph_FE2OG_OXY"/>
</dbReference>
<comment type="caution">
    <text evidence="9">The sequence shown here is derived from an EMBL/GenBank/DDBJ whole genome shotgun (WGS) entry which is preliminary data.</text>
</comment>
<evidence type="ECO:0000256" key="5">
    <source>
        <dbReference type="ARBA" id="ARBA00023004"/>
    </source>
</evidence>
<keyword evidence="4" id="KW-0560">Oxidoreductase</keyword>
<keyword evidence="2" id="KW-0479">Metal-binding</keyword>
<protein>
    <recommendedName>
        <fullName evidence="8">Fe2OG dioxygenase domain-containing protein</fullName>
    </recommendedName>
</protein>
<comment type="cofactor">
    <cofactor evidence="1">
        <name>L-ascorbate</name>
        <dbReference type="ChEBI" id="CHEBI:38290"/>
    </cofactor>
</comment>
<feature type="transmembrane region" description="Helical" evidence="7">
    <location>
        <begin position="27"/>
        <end position="45"/>
    </location>
</feature>
<dbReference type="Proteomes" id="UP000481153">
    <property type="component" value="Unassembled WGS sequence"/>
</dbReference>
<dbReference type="InterPro" id="IPR005123">
    <property type="entry name" value="Oxoglu/Fe-dep_dioxygenase_dom"/>
</dbReference>
<keyword evidence="7" id="KW-1133">Transmembrane helix</keyword>
<evidence type="ECO:0000256" key="6">
    <source>
        <dbReference type="SAM" id="MobiDB-lite"/>
    </source>
</evidence>
<dbReference type="PANTHER" id="PTHR10869:SF226">
    <property type="entry name" value="PROLYL 4-HYDROXYLASE ALPHA SUBUNIT DOMAIN-CONTAINING PROTEIN"/>
    <property type="match status" value="1"/>
</dbReference>
<dbReference type="GO" id="GO:0005506">
    <property type="term" value="F:iron ion binding"/>
    <property type="evidence" value="ECO:0007669"/>
    <property type="project" value="InterPro"/>
</dbReference>
<keyword evidence="3" id="KW-0223">Dioxygenase</keyword>
<feature type="region of interest" description="Disordered" evidence="6">
    <location>
        <begin position="488"/>
        <end position="508"/>
    </location>
</feature>
<keyword evidence="7" id="KW-0812">Transmembrane</keyword>
<dbReference type="Pfam" id="PF13640">
    <property type="entry name" value="2OG-FeII_Oxy_3"/>
    <property type="match status" value="1"/>
</dbReference>
<feature type="domain" description="Fe2OG dioxygenase" evidence="8">
    <location>
        <begin position="264"/>
        <end position="413"/>
    </location>
</feature>
<reference evidence="9 10" key="1">
    <citation type="submission" date="2019-07" db="EMBL/GenBank/DDBJ databases">
        <title>Genomics analysis of Aphanomyces spp. identifies a new class of oomycete effector associated with host adaptation.</title>
        <authorList>
            <person name="Gaulin E."/>
        </authorList>
    </citation>
    <scope>NUCLEOTIDE SEQUENCE [LARGE SCALE GENOMIC DNA]</scope>
    <source>
        <strain evidence="9 10">ATCC 201684</strain>
    </source>
</reference>
<dbReference type="AlphaFoldDB" id="A0A6G0WX77"/>
<dbReference type="InterPro" id="IPR045054">
    <property type="entry name" value="P4HA-like"/>
</dbReference>
<evidence type="ECO:0000259" key="8">
    <source>
        <dbReference type="PROSITE" id="PS51471"/>
    </source>
</evidence>
<dbReference type="GO" id="GO:0005783">
    <property type="term" value="C:endoplasmic reticulum"/>
    <property type="evidence" value="ECO:0007669"/>
    <property type="project" value="TreeGrafter"/>
</dbReference>